<keyword evidence="3" id="KW-1185">Reference proteome</keyword>
<feature type="transmembrane region" description="Helical" evidence="1">
    <location>
        <begin position="97"/>
        <end position="115"/>
    </location>
</feature>
<dbReference type="PANTHER" id="PTHR37308:SF1">
    <property type="entry name" value="POLYPRENYL-PHOSPHATE TRANSPORTER"/>
    <property type="match status" value="1"/>
</dbReference>
<dbReference type="Pfam" id="PF04018">
    <property type="entry name" value="VCA0040-like"/>
    <property type="match status" value="1"/>
</dbReference>
<evidence type="ECO:0000313" key="3">
    <source>
        <dbReference type="Proteomes" id="UP001234343"/>
    </source>
</evidence>
<organism evidence="2 3">
    <name type="scientific">Alteromonas arenosi</name>
    <dbReference type="NCBI Taxonomy" id="3055817"/>
    <lineage>
        <taxon>Bacteria</taxon>
        <taxon>Pseudomonadati</taxon>
        <taxon>Pseudomonadota</taxon>
        <taxon>Gammaproteobacteria</taxon>
        <taxon>Alteromonadales</taxon>
        <taxon>Alteromonadaceae</taxon>
        <taxon>Alteromonas/Salinimonas group</taxon>
        <taxon>Alteromonas</taxon>
    </lineage>
</organism>
<feature type="transmembrane region" description="Helical" evidence="1">
    <location>
        <begin position="208"/>
        <end position="234"/>
    </location>
</feature>
<accession>A0ABT7SXM9</accession>
<feature type="transmembrane region" description="Helical" evidence="1">
    <location>
        <begin position="69"/>
        <end position="91"/>
    </location>
</feature>
<feature type="transmembrane region" description="Helical" evidence="1">
    <location>
        <begin position="240"/>
        <end position="257"/>
    </location>
</feature>
<dbReference type="PANTHER" id="PTHR37308">
    <property type="entry name" value="INTEGRAL MEMBRANE PROTEIN"/>
    <property type="match status" value="1"/>
</dbReference>
<feature type="transmembrane region" description="Helical" evidence="1">
    <location>
        <begin position="127"/>
        <end position="146"/>
    </location>
</feature>
<dbReference type="RefSeq" id="WP_289365229.1">
    <property type="nucleotide sequence ID" value="NZ_JAUCBP010000007.1"/>
</dbReference>
<feature type="transmembrane region" description="Helical" evidence="1">
    <location>
        <begin position="289"/>
        <end position="311"/>
    </location>
</feature>
<feature type="transmembrane region" description="Helical" evidence="1">
    <location>
        <begin position="152"/>
        <end position="180"/>
    </location>
</feature>
<protein>
    <submittedName>
        <fullName evidence="2">DUF368 domain-containing protein</fullName>
    </submittedName>
</protein>
<reference evidence="2 3" key="1">
    <citation type="submission" date="2023-06" db="EMBL/GenBank/DDBJ databases">
        <title>Alteromonas sp. ASW11-36 isolated from intertidal sand.</title>
        <authorList>
            <person name="Li Y."/>
        </authorList>
    </citation>
    <scope>NUCLEOTIDE SEQUENCE [LARGE SCALE GENOMIC DNA]</scope>
    <source>
        <strain evidence="2 3">ASW11-36</strain>
    </source>
</reference>
<dbReference type="EMBL" id="JAUCBP010000007">
    <property type="protein sequence ID" value="MDM7860946.1"/>
    <property type="molecule type" value="Genomic_DNA"/>
</dbReference>
<dbReference type="Proteomes" id="UP001234343">
    <property type="component" value="Unassembled WGS sequence"/>
</dbReference>
<keyword evidence="1" id="KW-1133">Transmembrane helix</keyword>
<proteinExistence type="predicted"/>
<dbReference type="InterPro" id="IPR007163">
    <property type="entry name" value="VCA0040-like"/>
</dbReference>
<gene>
    <name evidence="2" type="ORF">QTP81_10090</name>
</gene>
<comment type="caution">
    <text evidence="2">The sequence shown here is derived from an EMBL/GenBank/DDBJ whole genome shotgun (WGS) entry which is preliminary data.</text>
</comment>
<evidence type="ECO:0000313" key="2">
    <source>
        <dbReference type="EMBL" id="MDM7860946.1"/>
    </source>
</evidence>
<name>A0ABT7SXM9_9ALTE</name>
<evidence type="ECO:0000256" key="1">
    <source>
        <dbReference type="SAM" id="Phobius"/>
    </source>
</evidence>
<keyword evidence="1" id="KW-0472">Membrane</keyword>
<keyword evidence="1" id="KW-0812">Transmembrane</keyword>
<sequence>MKSKLMLFLKGFGMGAADVVPGVSGGTIAFITGIYEELLNSIKSVDVTAFKLFFSGKFKLFWQHINGTFLLVLFGGIGVALFSLAKLIIYLLENHPVQIWSFFFGLIIASALLMIKTVKTWNSSAMVALIAGGLIAYFITGITSVADENASLYYIFLCGMIAICAMILPGISGSFILLLLGSYELVLRTVKSAGEAAISANLQGMLDVLPIILVFAGGCIVGLAAFSRVLSWLFQHYHDLLVALLIGFLFGSLNRVWPWKESVQALTDKHNIEVNISPFRATELYGDNYLLAAISLCIVGLLSVLCTEWLAKKLSSLDVG</sequence>